<sequence length="168" mass="20760">MINNRKYIFLNNNIKEGNIYLILDIKYLNYIYIFKNNNKIYNINILNNIYIYFIKNNIYYFIFKMYKYIFSNIFNKIQYKKYQLILNIIGINYKFYYIKKGNFLIFQLKYSHKIIIKLPNIIFCELDINKNFIYLYSMDIFILNSIGNLINSFQYINKYKELGIKKLI</sequence>
<keyword evidence="4" id="KW-0934">Plastid</keyword>
<accession>A0A194N8B2</accession>
<evidence type="ECO:0000256" key="2">
    <source>
        <dbReference type="ARBA" id="ARBA00022980"/>
    </source>
</evidence>
<dbReference type="GO" id="GO:0005840">
    <property type="term" value="C:ribosome"/>
    <property type="evidence" value="ECO:0007669"/>
    <property type="project" value="UniProtKB-KW"/>
</dbReference>
<evidence type="ECO:0000256" key="3">
    <source>
        <dbReference type="ARBA" id="ARBA00023274"/>
    </source>
</evidence>
<evidence type="ECO:0000256" key="1">
    <source>
        <dbReference type="ARBA" id="ARBA00009356"/>
    </source>
</evidence>
<organism evidence="4 5">
    <name type="scientific">Plasmodium falciparum IGH-CR14</name>
    <dbReference type="NCBI Taxonomy" id="580059"/>
    <lineage>
        <taxon>Eukaryota</taxon>
        <taxon>Sar</taxon>
        <taxon>Alveolata</taxon>
        <taxon>Apicomplexa</taxon>
        <taxon>Aconoidasida</taxon>
        <taxon>Haemosporida</taxon>
        <taxon>Plasmodiidae</taxon>
        <taxon>Plasmodium</taxon>
        <taxon>Plasmodium (Laverania)</taxon>
    </lineage>
</organism>
<dbReference type="Gene3D" id="3.90.930.12">
    <property type="entry name" value="Ribosomal protein L6, alpha-beta domain"/>
    <property type="match status" value="1"/>
</dbReference>
<dbReference type="GO" id="GO:0003735">
    <property type="term" value="F:structural constituent of ribosome"/>
    <property type="evidence" value="ECO:0007669"/>
    <property type="project" value="InterPro"/>
</dbReference>
<gene>
    <name evidence="4" type="ORF">PFMG_06102</name>
</gene>
<geneLocation type="apicoplast" evidence="4"/>
<dbReference type="SMR" id="A0A194N8B2"/>
<keyword evidence="2" id="KW-0689">Ribosomal protein</keyword>
<comment type="similarity">
    <text evidence="1">Belongs to the universal ribosomal protein uL6 family.</text>
</comment>
<protein>
    <submittedName>
        <fullName evidence="4">Rpl6</fullName>
    </submittedName>
</protein>
<dbReference type="SUPFAM" id="SSF56053">
    <property type="entry name" value="Ribosomal protein L6"/>
    <property type="match status" value="1"/>
</dbReference>
<keyword evidence="4" id="KW-0933">Apicoplast</keyword>
<dbReference type="GO" id="GO:0006412">
    <property type="term" value="P:translation"/>
    <property type="evidence" value="ECO:0007669"/>
    <property type="project" value="InterPro"/>
</dbReference>
<dbReference type="GO" id="GO:0019843">
    <property type="term" value="F:rRNA binding"/>
    <property type="evidence" value="ECO:0007669"/>
    <property type="project" value="InterPro"/>
</dbReference>
<proteinExistence type="inferred from homology"/>
<dbReference type="InterPro" id="IPR000702">
    <property type="entry name" value="Ribosomal_uL6-like"/>
</dbReference>
<dbReference type="AlphaFoldDB" id="A0A194N8B2"/>
<name>A0A194N8B2_PLAFA</name>
<reference evidence="5" key="1">
    <citation type="submission" date="2015-07" db="EMBL/GenBank/DDBJ databases">
        <title>Annotation of Plasmodium falciparum IGH-CR14.</title>
        <authorList>
            <consortium name="The Broad Institute Genome Sequencing Platform"/>
            <person name="Volkman S.K."/>
            <person name="Neafsey D.E."/>
            <person name="Dash A.P."/>
            <person name="Chitnis C.E."/>
            <person name="Hartl D.L."/>
            <person name="Young S.K."/>
            <person name="Zeng Q."/>
            <person name="Koehrsen M."/>
            <person name="Alvarado L."/>
            <person name="Berlin A."/>
            <person name="Borenstein D."/>
            <person name="Chapman S.B."/>
            <person name="Chen Z."/>
            <person name="Engels R."/>
            <person name="Freedman E."/>
            <person name="Gellesch M."/>
            <person name="Goldberg J."/>
            <person name="Griggs A."/>
            <person name="Gujja S."/>
            <person name="Heilman E.R."/>
            <person name="Heiman D.I."/>
            <person name="Howarth C."/>
            <person name="Jen D."/>
            <person name="Larson L."/>
            <person name="Mehta T."/>
            <person name="Neiman D."/>
            <person name="Park D."/>
            <person name="Pearson M."/>
            <person name="Roberts A."/>
            <person name="Saif S."/>
            <person name="Shea T."/>
            <person name="Shenoy N."/>
            <person name="Sisk P."/>
            <person name="Stolte C."/>
            <person name="Sykes S."/>
            <person name="Walk T."/>
            <person name="White J."/>
            <person name="Yandava C."/>
            <person name="Haas B."/>
            <person name="Henn M.R."/>
            <person name="Nusbaum C."/>
            <person name="Birren B."/>
        </authorList>
    </citation>
    <scope>NUCLEOTIDE SEQUENCE [LARGE SCALE GENOMIC DNA]</scope>
    <source>
        <strain evidence="5">IGH-CR14</strain>
    </source>
</reference>
<dbReference type="OrthoDB" id="387361at2759"/>
<dbReference type="GO" id="GO:1990904">
    <property type="term" value="C:ribonucleoprotein complex"/>
    <property type="evidence" value="ECO:0007669"/>
    <property type="project" value="UniProtKB-KW"/>
</dbReference>
<dbReference type="PIRSF" id="PIRSF002162">
    <property type="entry name" value="Ribosomal_L6"/>
    <property type="match status" value="1"/>
</dbReference>
<dbReference type="Proteomes" id="UP000054562">
    <property type="component" value="Apicoplast Pltd"/>
</dbReference>
<reference evidence="4 5" key="2">
    <citation type="submission" date="2015-07" db="EMBL/GenBank/DDBJ databases">
        <title>The genome sequence of Plasmodium falciparum IGH-CR14.</title>
        <authorList>
            <consortium name="The Broad Institute Genome Sequencing Platform"/>
            <person name="Volkman S.K."/>
            <person name="Neafsey D.E."/>
            <person name="Dash A.P."/>
            <person name="Chitnis C.E."/>
            <person name="Hartl D.L."/>
            <person name="Young S.K."/>
            <person name="Kodira C.D."/>
            <person name="Zeng Q."/>
            <person name="Koehrsen M."/>
            <person name="Godfrey P."/>
            <person name="Alvarado L."/>
            <person name="Berlin A."/>
            <person name="Borenstein D."/>
            <person name="Chen Z."/>
            <person name="Engels R."/>
            <person name="Freedman E."/>
            <person name="Gellesch M."/>
            <person name="Goldberg J."/>
            <person name="Griggs A."/>
            <person name="Gujja S."/>
            <person name="Heiman D."/>
            <person name="Hepburn T."/>
            <person name="Howarth C."/>
            <person name="Jen D."/>
            <person name="Larson L."/>
            <person name="Lewis B."/>
            <person name="Mehta T."/>
            <person name="Park D."/>
            <person name="Pearson M."/>
            <person name="Roberts A."/>
            <person name="Saif S."/>
            <person name="Shea T."/>
            <person name="Shenoy N."/>
            <person name="Sisk P."/>
            <person name="Stolte C."/>
            <person name="Sykes S."/>
            <person name="Walk T."/>
            <person name="White J."/>
            <person name="Yandava C."/>
            <person name="Wirth D.F."/>
            <person name="Nusbaum C."/>
            <person name="Birren B."/>
        </authorList>
    </citation>
    <scope>NUCLEOTIDE SEQUENCE [LARGE SCALE GENOMIC DNA]</scope>
    <source>
        <strain evidence="4 5">IGH-CR14</strain>
    </source>
</reference>
<evidence type="ECO:0000313" key="4">
    <source>
        <dbReference type="EMBL" id="KNZ35472.1"/>
    </source>
</evidence>
<dbReference type="InterPro" id="IPR036789">
    <property type="entry name" value="Ribosomal_uL6-like_a/b-dom_sf"/>
</dbReference>
<dbReference type="EMBL" id="GG665808">
    <property type="protein sequence ID" value="KNZ35472.1"/>
    <property type="molecule type" value="Genomic_DNA"/>
</dbReference>
<keyword evidence="3" id="KW-0687">Ribonucleoprotein</keyword>
<evidence type="ECO:0000313" key="5">
    <source>
        <dbReference type="Proteomes" id="UP000054562"/>
    </source>
</evidence>